<reference evidence="2" key="1">
    <citation type="submission" date="2020-06" db="EMBL/GenBank/DDBJ databases">
        <authorList>
            <consortium name="Plant Systems Biology data submission"/>
        </authorList>
    </citation>
    <scope>NUCLEOTIDE SEQUENCE</scope>
    <source>
        <strain evidence="2">D6</strain>
    </source>
</reference>
<comment type="caution">
    <text evidence="2">The sequence shown here is derived from an EMBL/GenBank/DDBJ whole genome shotgun (WGS) entry which is preliminary data.</text>
</comment>
<organism evidence="2 3">
    <name type="scientific">Seminavis robusta</name>
    <dbReference type="NCBI Taxonomy" id="568900"/>
    <lineage>
        <taxon>Eukaryota</taxon>
        <taxon>Sar</taxon>
        <taxon>Stramenopiles</taxon>
        <taxon>Ochrophyta</taxon>
        <taxon>Bacillariophyta</taxon>
        <taxon>Bacillariophyceae</taxon>
        <taxon>Bacillariophycidae</taxon>
        <taxon>Naviculales</taxon>
        <taxon>Naviculaceae</taxon>
        <taxon>Seminavis</taxon>
    </lineage>
</organism>
<feature type="region of interest" description="Disordered" evidence="1">
    <location>
        <begin position="54"/>
        <end position="110"/>
    </location>
</feature>
<gene>
    <name evidence="2" type="ORF">SEMRO_376_G129730.1</name>
</gene>
<evidence type="ECO:0000313" key="2">
    <source>
        <dbReference type="EMBL" id="CAB9509129.1"/>
    </source>
</evidence>
<evidence type="ECO:0000313" key="3">
    <source>
        <dbReference type="Proteomes" id="UP001153069"/>
    </source>
</evidence>
<name>A0A9N8DXU2_9STRA</name>
<proteinExistence type="predicted"/>
<sequence>MNTSNILRESDETKAFNAMIDHLCNEQMEKIESMKLQQLEAMARRLAYDDAKELCQEEREEEQSKLEQLRQEQSAPLQEPQEATEPTLAPPKEIPQLSPPLPKGSIKKGNAEARKNFLNAMAFFEPAKKEEMEKKTVTWGGIEIVEALPLPSVEEEQVAAAEVKEAKRREKTEVVLHQTDEMKRRAAMAKELADMKARRFRKIGKMSA</sequence>
<accession>A0A9N8DXU2</accession>
<dbReference type="AlphaFoldDB" id="A0A9N8DXU2"/>
<dbReference type="EMBL" id="CAICTM010000375">
    <property type="protein sequence ID" value="CAB9509129.1"/>
    <property type="molecule type" value="Genomic_DNA"/>
</dbReference>
<feature type="compositionally biased region" description="Pro residues" evidence="1">
    <location>
        <begin position="88"/>
        <end position="102"/>
    </location>
</feature>
<keyword evidence="3" id="KW-1185">Reference proteome</keyword>
<evidence type="ECO:0000256" key="1">
    <source>
        <dbReference type="SAM" id="MobiDB-lite"/>
    </source>
</evidence>
<protein>
    <submittedName>
        <fullName evidence="2">Uncharacterized protein</fullName>
    </submittedName>
</protein>
<dbReference type="Proteomes" id="UP001153069">
    <property type="component" value="Unassembled WGS sequence"/>
</dbReference>
<feature type="compositionally biased region" description="Basic and acidic residues" evidence="1">
    <location>
        <begin position="54"/>
        <end position="70"/>
    </location>
</feature>